<dbReference type="InterPro" id="IPR001086">
    <property type="entry name" value="Preph_deHydtase"/>
</dbReference>
<dbReference type="InterPro" id="IPR008242">
    <property type="entry name" value="Chor_mutase/pphenate_deHydtase"/>
</dbReference>
<dbReference type="FunFam" id="3.30.70.260:FF:000012">
    <property type="entry name" value="Prephenate dehydratase"/>
    <property type="match status" value="1"/>
</dbReference>
<feature type="site" description="Essential for prephenate dehydratase activity" evidence="9">
    <location>
        <position position="187"/>
    </location>
</feature>
<evidence type="ECO:0000256" key="3">
    <source>
        <dbReference type="ARBA" id="ARBA00021872"/>
    </source>
</evidence>
<sequence>MPRIAYFGPSGTFTEMALARLESLGILAAGAPDTGTGGVERVSCASPPAALAEVRAGTVEGAVVPIESSVEGGVVPTLDALAAGDRLQIVAETELDVSFSILAREGITDLGQVRTVRAYPVAGAQVRQWLEENCPAARIENASSNAGAAEDVAAGAADAAVSTALAGQLFGLHSLADDVADVRGARTRFVLVTRPAPVPERTGGDRTSVVLEPHNTPGSLVAVLSEFALRGIDLTRIESRPTRTDFGTYRFFVDCVGHIDDPLVAEAFRALHRKSRVRFLGSWPATAPSGPPPESDDDARRWVEQMRSGGAES</sequence>
<dbReference type="OrthoDB" id="9802281at2"/>
<evidence type="ECO:0000313" key="11">
    <source>
        <dbReference type="EMBL" id="SDI10680.1"/>
    </source>
</evidence>
<reference evidence="11 12" key="1">
    <citation type="submission" date="2016-10" db="EMBL/GenBank/DDBJ databases">
        <authorList>
            <person name="de Groot N.N."/>
        </authorList>
    </citation>
    <scope>NUCLEOTIDE SEQUENCE [LARGE SCALE GENOMIC DNA]</scope>
    <source>
        <strain evidence="11 12">DSM 44892</strain>
    </source>
</reference>
<proteinExistence type="predicted"/>
<dbReference type="PIRSF" id="PIRSF001500">
    <property type="entry name" value="Chor_mut_pdt_Ppr"/>
    <property type="match status" value="1"/>
</dbReference>
<evidence type="ECO:0000256" key="9">
    <source>
        <dbReference type="PIRSR" id="PIRSR001500-2"/>
    </source>
</evidence>
<evidence type="ECO:0000256" key="5">
    <source>
        <dbReference type="ARBA" id="ARBA00023141"/>
    </source>
</evidence>
<dbReference type="EMBL" id="FNDN01000005">
    <property type="protein sequence ID" value="SDI10680.1"/>
    <property type="molecule type" value="Genomic_DNA"/>
</dbReference>
<dbReference type="CDD" id="cd04905">
    <property type="entry name" value="ACT_CM-PDT"/>
    <property type="match status" value="1"/>
</dbReference>
<evidence type="ECO:0000256" key="7">
    <source>
        <dbReference type="ARBA" id="ARBA00023239"/>
    </source>
</evidence>
<dbReference type="InterPro" id="IPR018528">
    <property type="entry name" value="Preph_deHydtase_CS"/>
</dbReference>
<dbReference type="SUPFAM" id="SSF53850">
    <property type="entry name" value="Periplasmic binding protein-like II"/>
    <property type="match status" value="1"/>
</dbReference>
<dbReference type="PANTHER" id="PTHR21022">
    <property type="entry name" value="PREPHENATE DEHYDRATASE P PROTEIN"/>
    <property type="match status" value="1"/>
</dbReference>
<dbReference type="InterPro" id="IPR045865">
    <property type="entry name" value="ACT-like_dom_sf"/>
</dbReference>
<dbReference type="GO" id="GO:0005737">
    <property type="term" value="C:cytoplasm"/>
    <property type="evidence" value="ECO:0007669"/>
    <property type="project" value="TreeGrafter"/>
</dbReference>
<comment type="catalytic activity">
    <reaction evidence="8 10">
        <text>prephenate + H(+) = 3-phenylpyruvate + CO2 + H2O</text>
        <dbReference type="Rhea" id="RHEA:21648"/>
        <dbReference type="ChEBI" id="CHEBI:15377"/>
        <dbReference type="ChEBI" id="CHEBI:15378"/>
        <dbReference type="ChEBI" id="CHEBI:16526"/>
        <dbReference type="ChEBI" id="CHEBI:18005"/>
        <dbReference type="ChEBI" id="CHEBI:29934"/>
        <dbReference type="EC" id="4.2.1.51"/>
    </reaction>
</comment>
<dbReference type="FunFam" id="3.40.190.10:FF:000064">
    <property type="entry name" value="Prephenate dehydratase"/>
    <property type="match status" value="1"/>
</dbReference>
<keyword evidence="7 10" id="KW-0456">Lyase</keyword>
<organism evidence="11 12">
    <name type="scientific">Rhodococcus triatomae</name>
    <dbReference type="NCBI Taxonomy" id="300028"/>
    <lineage>
        <taxon>Bacteria</taxon>
        <taxon>Bacillati</taxon>
        <taxon>Actinomycetota</taxon>
        <taxon>Actinomycetes</taxon>
        <taxon>Mycobacteriales</taxon>
        <taxon>Nocardiaceae</taxon>
        <taxon>Rhodococcus</taxon>
    </lineage>
</organism>
<keyword evidence="12" id="KW-1185">Reference proteome</keyword>
<accession>A0A1G8HW23</accession>
<gene>
    <name evidence="10" type="primary">pheA</name>
    <name evidence="11" type="ORF">SAMN05444695_10580</name>
</gene>
<dbReference type="PROSITE" id="PS51671">
    <property type="entry name" value="ACT"/>
    <property type="match status" value="1"/>
</dbReference>
<evidence type="ECO:0000256" key="4">
    <source>
        <dbReference type="ARBA" id="ARBA00022605"/>
    </source>
</evidence>
<dbReference type="Gene3D" id="3.30.70.260">
    <property type="match status" value="1"/>
</dbReference>
<dbReference type="Pfam" id="PF01842">
    <property type="entry name" value="ACT"/>
    <property type="match status" value="1"/>
</dbReference>
<evidence type="ECO:0000256" key="8">
    <source>
        <dbReference type="ARBA" id="ARBA00047848"/>
    </source>
</evidence>
<keyword evidence="4 10" id="KW-0028">Amino-acid biosynthesis</keyword>
<dbReference type="InterPro" id="IPR002912">
    <property type="entry name" value="ACT_dom"/>
</dbReference>
<name>A0A1G8HW23_9NOCA</name>
<dbReference type="Gene3D" id="3.40.190.10">
    <property type="entry name" value="Periplasmic binding protein-like II"/>
    <property type="match status" value="2"/>
</dbReference>
<evidence type="ECO:0000313" key="12">
    <source>
        <dbReference type="Proteomes" id="UP000183263"/>
    </source>
</evidence>
<keyword evidence="5 10" id="KW-0057">Aromatic amino acid biosynthesis</keyword>
<keyword evidence="6 10" id="KW-0584">Phenylalanine biosynthesis</keyword>
<dbReference type="UniPathway" id="UPA00121">
    <property type="reaction ID" value="UER00345"/>
</dbReference>
<dbReference type="PANTHER" id="PTHR21022:SF19">
    <property type="entry name" value="PREPHENATE DEHYDRATASE-RELATED"/>
    <property type="match status" value="1"/>
</dbReference>
<evidence type="ECO:0000256" key="2">
    <source>
        <dbReference type="ARBA" id="ARBA00013147"/>
    </source>
</evidence>
<dbReference type="NCBIfam" id="NF008865">
    <property type="entry name" value="PRK11898.1"/>
    <property type="match status" value="1"/>
</dbReference>
<dbReference type="PROSITE" id="PS51171">
    <property type="entry name" value="PREPHENATE_DEHYDR_3"/>
    <property type="match status" value="1"/>
</dbReference>
<evidence type="ECO:0000256" key="6">
    <source>
        <dbReference type="ARBA" id="ARBA00023222"/>
    </source>
</evidence>
<dbReference type="EC" id="4.2.1.51" evidence="2 10"/>
<protein>
    <recommendedName>
        <fullName evidence="3 10">Prephenate dehydratase</fullName>
        <shortName evidence="10">PDT</shortName>
        <ecNumber evidence="2 10">4.2.1.51</ecNumber>
    </recommendedName>
</protein>
<dbReference type="SUPFAM" id="SSF55021">
    <property type="entry name" value="ACT-like"/>
    <property type="match status" value="1"/>
</dbReference>
<evidence type="ECO:0000256" key="10">
    <source>
        <dbReference type="RuleBase" id="RU361254"/>
    </source>
</evidence>
<dbReference type="GO" id="GO:0004664">
    <property type="term" value="F:prephenate dehydratase activity"/>
    <property type="evidence" value="ECO:0007669"/>
    <property type="project" value="UniProtKB-UniRule"/>
</dbReference>
<dbReference type="Pfam" id="PF00800">
    <property type="entry name" value="PDT"/>
    <property type="match status" value="1"/>
</dbReference>
<dbReference type="GO" id="GO:0009094">
    <property type="term" value="P:L-phenylalanine biosynthetic process"/>
    <property type="evidence" value="ECO:0007669"/>
    <property type="project" value="UniProtKB-UniPathway"/>
</dbReference>
<dbReference type="AlphaFoldDB" id="A0A1G8HW23"/>
<comment type="pathway">
    <text evidence="1 10">Amino-acid biosynthesis; L-phenylalanine biosynthesis; phenylpyruvate from prephenate: step 1/1.</text>
</comment>
<dbReference type="RefSeq" id="WP_072737472.1">
    <property type="nucleotide sequence ID" value="NZ_CP048813.1"/>
</dbReference>
<dbReference type="CDD" id="cd13632">
    <property type="entry name" value="PBP2_Aa-PDT_like"/>
    <property type="match status" value="1"/>
</dbReference>
<dbReference type="PROSITE" id="PS00858">
    <property type="entry name" value="PREPHENATE_DEHYDR_2"/>
    <property type="match status" value="1"/>
</dbReference>
<evidence type="ECO:0000256" key="1">
    <source>
        <dbReference type="ARBA" id="ARBA00004741"/>
    </source>
</evidence>
<dbReference type="PROSITE" id="PS00857">
    <property type="entry name" value="PREPHENATE_DEHYDR_1"/>
    <property type="match status" value="1"/>
</dbReference>
<dbReference type="Proteomes" id="UP000183263">
    <property type="component" value="Unassembled WGS sequence"/>
</dbReference>